<comment type="similarity">
    <text evidence="2">Belongs to the ABC-2 integral membrane protein family.</text>
</comment>
<feature type="transmembrane region" description="Helical" evidence="5">
    <location>
        <begin position="29"/>
        <end position="52"/>
    </location>
</feature>
<name>A0A0A7ED99_9GAMM</name>
<keyword evidence="4" id="KW-0997">Cell inner membrane</keyword>
<dbReference type="GO" id="GO:0005886">
    <property type="term" value="C:plasma membrane"/>
    <property type="evidence" value="ECO:0007669"/>
    <property type="project" value="UniProtKB-SubCell"/>
</dbReference>
<evidence type="ECO:0000313" key="7">
    <source>
        <dbReference type="EMBL" id="AIY64600.1"/>
    </source>
</evidence>
<feature type="transmembrane region" description="Helical" evidence="5">
    <location>
        <begin position="133"/>
        <end position="155"/>
    </location>
</feature>
<organism evidence="7 8">
    <name type="scientific">Pseudoalteromonas piratica</name>
    <dbReference type="NCBI Taxonomy" id="1348114"/>
    <lineage>
        <taxon>Bacteria</taxon>
        <taxon>Pseudomonadati</taxon>
        <taxon>Pseudomonadota</taxon>
        <taxon>Gammaproteobacteria</taxon>
        <taxon>Alteromonadales</taxon>
        <taxon>Pseudoalteromonadaceae</taxon>
        <taxon>Pseudoalteromonas</taxon>
    </lineage>
</organism>
<dbReference type="HOGENOM" id="CLU_060703_1_1_6"/>
<evidence type="ECO:0000256" key="3">
    <source>
        <dbReference type="ARBA" id="ARBA00022448"/>
    </source>
</evidence>
<dbReference type="Proteomes" id="UP000030341">
    <property type="component" value="Chromosome 1"/>
</dbReference>
<dbReference type="KEGG" id="pseo:OM33_05130"/>
<proteinExistence type="inferred from homology"/>
<dbReference type="STRING" id="1348114.OM33_05130"/>
<comment type="subcellular location">
    <subcellularLocation>
        <location evidence="1">Cell inner membrane</location>
        <topology evidence="1">Multi-pass membrane protein</topology>
    </subcellularLocation>
</comment>
<keyword evidence="4" id="KW-1003">Cell membrane</keyword>
<dbReference type="eggNOG" id="COG1682">
    <property type="taxonomic scope" value="Bacteria"/>
</dbReference>
<protein>
    <recommendedName>
        <fullName evidence="6">ABC transmembrane type-2 domain-containing protein</fullName>
    </recommendedName>
</protein>
<feature type="transmembrane region" description="Helical" evidence="5">
    <location>
        <begin position="222"/>
        <end position="243"/>
    </location>
</feature>
<feature type="domain" description="ABC transmembrane type-2" evidence="6">
    <location>
        <begin position="27"/>
        <end position="246"/>
    </location>
</feature>
<evidence type="ECO:0000256" key="1">
    <source>
        <dbReference type="ARBA" id="ARBA00004429"/>
    </source>
</evidence>
<sequence>MTFKHFTQLTLTKVQLNLKSEAKKSYLSYLWWLFEPALFVGVFYLVFGVFLARGTSDFLVFLLCGQVPFLWFARTITNGASSIENGRGLMQQIKIPKVFFPLVTIFQDFFKALCIFLLLFAVVLSFGHTANEAWYTLPIIIFVQLMFVSCLAIFVAMIVPFIPDLKFLVATGIQLAMFASGIFYNYKLVVLEQHHSLFLMNPMASLIEQYRQVLMHGVFPDFSALGAILLFSISILLMCFAVLKKLDAHYPRILVQ</sequence>
<keyword evidence="5" id="KW-0472">Membrane</keyword>
<dbReference type="RefSeq" id="WP_038639577.1">
    <property type="nucleotide sequence ID" value="NZ_CP009888.1"/>
</dbReference>
<keyword evidence="8" id="KW-1185">Reference proteome</keyword>
<evidence type="ECO:0000259" key="6">
    <source>
        <dbReference type="PROSITE" id="PS51012"/>
    </source>
</evidence>
<dbReference type="PANTHER" id="PTHR30413:SF8">
    <property type="entry name" value="TRANSPORT PERMEASE PROTEIN"/>
    <property type="match status" value="1"/>
</dbReference>
<dbReference type="EMBL" id="CP009888">
    <property type="protein sequence ID" value="AIY64600.1"/>
    <property type="molecule type" value="Genomic_DNA"/>
</dbReference>
<dbReference type="AlphaFoldDB" id="A0A0A7ED99"/>
<keyword evidence="5" id="KW-0812">Transmembrane</keyword>
<dbReference type="PANTHER" id="PTHR30413">
    <property type="entry name" value="INNER MEMBRANE TRANSPORT PERMEASE"/>
    <property type="match status" value="1"/>
</dbReference>
<keyword evidence="3" id="KW-0813">Transport</keyword>
<evidence type="ECO:0000256" key="4">
    <source>
        <dbReference type="ARBA" id="ARBA00022519"/>
    </source>
</evidence>
<accession>A0A0A7ED99</accession>
<dbReference type="PROSITE" id="PS51012">
    <property type="entry name" value="ABC_TM2"/>
    <property type="match status" value="1"/>
</dbReference>
<evidence type="ECO:0000256" key="2">
    <source>
        <dbReference type="ARBA" id="ARBA00007783"/>
    </source>
</evidence>
<evidence type="ECO:0000256" key="5">
    <source>
        <dbReference type="SAM" id="Phobius"/>
    </source>
</evidence>
<reference evidence="7 8" key="1">
    <citation type="submission" date="2014-11" db="EMBL/GenBank/DDBJ databases">
        <title>Complete Genome Sequence of Pseudoalteromonas sp. Strain OCN003 Isolated from Kaneohe Bay, Oahu, Hawaii.</title>
        <authorList>
            <person name="Beurmann S."/>
            <person name="Videau P."/>
            <person name="Ushijima B."/>
            <person name="Smith A.M."/>
            <person name="Aeby G.S."/>
            <person name="Callahan S.M."/>
            <person name="Belcaid M."/>
        </authorList>
    </citation>
    <scope>NUCLEOTIDE SEQUENCE [LARGE SCALE GENOMIC DNA]</scope>
    <source>
        <strain evidence="7 8">OCN003</strain>
    </source>
</reference>
<gene>
    <name evidence="7" type="ORF">OM33_05130</name>
</gene>
<keyword evidence="5" id="KW-1133">Transmembrane helix</keyword>
<evidence type="ECO:0000313" key="8">
    <source>
        <dbReference type="Proteomes" id="UP000030341"/>
    </source>
</evidence>
<feature type="transmembrane region" description="Helical" evidence="5">
    <location>
        <begin position="98"/>
        <end position="127"/>
    </location>
</feature>
<dbReference type="GO" id="GO:0015920">
    <property type="term" value="P:lipopolysaccharide transport"/>
    <property type="evidence" value="ECO:0007669"/>
    <property type="project" value="TreeGrafter"/>
</dbReference>
<feature type="transmembrane region" description="Helical" evidence="5">
    <location>
        <begin position="58"/>
        <end position="77"/>
    </location>
</feature>
<dbReference type="InterPro" id="IPR047817">
    <property type="entry name" value="ABC2_TM_bact-type"/>
</dbReference>
<dbReference type="OrthoDB" id="9786910at2"/>